<dbReference type="SUPFAM" id="SSF51735">
    <property type="entry name" value="NAD(P)-binding Rossmann-fold domains"/>
    <property type="match status" value="1"/>
</dbReference>
<accession>A0ABU6CWL9</accession>
<sequence>MGKIALITGGSRGLGKSMALHLADKGRDIILTYHSKRDEAEEVVKVIAAKGQKAVALQLDISQSETFAGFAGAVRSALQQHWDRSDFDFLVNNAGMGVHKPFMETSEDEFNLMMNVHLKGPFFLSQQLLPMLKDGGRVLNITSGLTRFTSPGYAAYATMKTGLEGLSRYMAKELGPRGISVNAFAPGAIETDFGGGLVRDNKEINAYLAANAALGRVGLPDDIGGAVAALLDDNAHWMTGQRIEASGGEFM</sequence>
<evidence type="ECO:0000259" key="2">
    <source>
        <dbReference type="SMART" id="SM00822"/>
    </source>
</evidence>
<dbReference type="InterPro" id="IPR057326">
    <property type="entry name" value="KR_dom"/>
</dbReference>
<dbReference type="EMBL" id="JAYMYJ010000063">
    <property type="protein sequence ID" value="MEB4590798.1"/>
    <property type="molecule type" value="Genomic_DNA"/>
</dbReference>
<dbReference type="InterPro" id="IPR002347">
    <property type="entry name" value="SDR_fam"/>
</dbReference>
<keyword evidence="4" id="KW-1185">Reference proteome</keyword>
<dbReference type="PANTHER" id="PTHR42879:SF2">
    <property type="entry name" value="3-OXOACYL-[ACYL-CARRIER-PROTEIN] REDUCTASE FABG"/>
    <property type="match status" value="1"/>
</dbReference>
<dbReference type="Pfam" id="PF13561">
    <property type="entry name" value="adh_short_C2"/>
    <property type="match status" value="1"/>
</dbReference>
<dbReference type="InterPro" id="IPR036291">
    <property type="entry name" value="NAD(P)-bd_dom_sf"/>
</dbReference>
<comment type="caution">
    <text evidence="3">The sequence shown here is derived from an EMBL/GenBank/DDBJ whole genome shotgun (WGS) entry which is preliminary data.</text>
</comment>
<reference evidence="4" key="1">
    <citation type="submission" date="2023-07" db="EMBL/GenBank/DDBJ databases">
        <title>The carbon used by Thiothrix.</title>
        <authorList>
            <person name="Chen L."/>
        </authorList>
    </citation>
    <scope>NUCLEOTIDE SEQUENCE [LARGE SCALE GENOMIC DNA]</scope>
</reference>
<dbReference type="PANTHER" id="PTHR42879">
    <property type="entry name" value="3-OXOACYL-(ACYL-CARRIER-PROTEIN) REDUCTASE"/>
    <property type="match status" value="1"/>
</dbReference>
<evidence type="ECO:0000313" key="3">
    <source>
        <dbReference type="EMBL" id="MEB4590798.1"/>
    </source>
</evidence>
<comment type="similarity">
    <text evidence="1">Belongs to the short-chain dehydrogenases/reductases (SDR) family.</text>
</comment>
<protein>
    <submittedName>
        <fullName evidence="3">SDR family oxidoreductase</fullName>
    </submittedName>
</protein>
<dbReference type="Gene3D" id="3.40.50.720">
    <property type="entry name" value="NAD(P)-binding Rossmann-like Domain"/>
    <property type="match status" value="1"/>
</dbReference>
<feature type="domain" description="Ketoreductase" evidence="2">
    <location>
        <begin position="3"/>
        <end position="187"/>
    </location>
</feature>
<dbReference type="InterPro" id="IPR050259">
    <property type="entry name" value="SDR"/>
</dbReference>
<dbReference type="PRINTS" id="PR00080">
    <property type="entry name" value="SDRFAMILY"/>
</dbReference>
<evidence type="ECO:0000256" key="1">
    <source>
        <dbReference type="ARBA" id="ARBA00006484"/>
    </source>
</evidence>
<dbReference type="PRINTS" id="PR00081">
    <property type="entry name" value="GDHRDH"/>
</dbReference>
<dbReference type="Proteomes" id="UP001308005">
    <property type="component" value="Unassembled WGS sequence"/>
</dbReference>
<gene>
    <name evidence="3" type="ORF">VSS37_07395</name>
</gene>
<dbReference type="SMART" id="SM00822">
    <property type="entry name" value="PKS_KR"/>
    <property type="match status" value="1"/>
</dbReference>
<dbReference type="RefSeq" id="WP_324694162.1">
    <property type="nucleotide sequence ID" value="NZ_JAYMYJ010000063.1"/>
</dbReference>
<name>A0ABU6CWL9_9GAMM</name>
<organism evidence="3 4">
    <name type="scientific">Candidatus Thiothrix phosphatis</name>
    <dbReference type="NCBI Taxonomy" id="3112415"/>
    <lineage>
        <taxon>Bacteria</taxon>
        <taxon>Pseudomonadati</taxon>
        <taxon>Pseudomonadota</taxon>
        <taxon>Gammaproteobacteria</taxon>
        <taxon>Thiotrichales</taxon>
        <taxon>Thiotrichaceae</taxon>
        <taxon>Thiothrix</taxon>
    </lineage>
</organism>
<evidence type="ECO:0000313" key="4">
    <source>
        <dbReference type="Proteomes" id="UP001308005"/>
    </source>
</evidence>
<proteinExistence type="inferred from homology"/>